<evidence type="ECO:0000313" key="5">
    <source>
        <dbReference type="Proteomes" id="UP000515154"/>
    </source>
</evidence>
<evidence type="ECO:0000313" key="8">
    <source>
        <dbReference type="RefSeq" id="XP_036361796.1"/>
    </source>
</evidence>
<dbReference type="InterPro" id="IPR000742">
    <property type="entry name" value="EGF"/>
</dbReference>
<keyword evidence="1" id="KW-1015">Disulfide bond</keyword>
<dbReference type="RefSeq" id="XP_036361798.1">
    <property type="nucleotide sequence ID" value="XM_036505905.1"/>
</dbReference>
<accession>A0A6P7SS80</accession>
<reference evidence="6 7" key="1">
    <citation type="submission" date="2025-08" db="UniProtKB">
        <authorList>
            <consortium name="RefSeq"/>
        </authorList>
    </citation>
    <scope>IDENTIFICATION</scope>
</reference>
<dbReference type="AlphaFoldDB" id="A0A6P7SS80"/>
<dbReference type="InterPro" id="IPR036116">
    <property type="entry name" value="FN3_sf"/>
</dbReference>
<evidence type="ECO:0000313" key="6">
    <source>
        <dbReference type="RefSeq" id="XP_029641152.1"/>
    </source>
</evidence>
<feature type="domain" description="EGF-like" evidence="4">
    <location>
        <begin position="36"/>
        <end position="80"/>
    </location>
</feature>
<dbReference type="SUPFAM" id="SSF49265">
    <property type="entry name" value="Fibronectin type III"/>
    <property type="match status" value="1"/>
</dbReference>
<feature type="disulfide bond" evidence="1">
    <location>
        <begin position="70"/>
        <end position="79"/>
    </location>
</feature>
<organism evidence="5 6">
    <name type="scientific">Octopus sinensis</name>
    <name type="common">East Asian common octopus</name>
    <dbReference type="NCBI Taxonomy" id="2607531"/>
    <lineage>
        <taxon>Eukaryota</taxon>
        <taxon>Metazoa</taxon>
        <taxon>Spiralia</taxon>
        <taxon>Lophotrochozoa</taxon>
        <taxon>Mollusca</taxon>
        <taxon>Cephalopoda</taxon>
        <taxon>Coleoidea</taxon>
        <taxon>Octopodiformes</taxon>
        <taxon>Octopoda</taxon>
        <taxon>Incirrata</taxon>
        <taxon>Octopodidae</taxon>
        <taxon>Octopus</taxon>
    </lineage>
</organism>
<dbReference type="PROSITE" id="PS00022">
    <property type="entry name" value="EGF_1"/>
    <property type="match status" value="1"/>
</dbReference>
<dbReference type="RefSeq" id="XP_036361795.1">
    <property type="nucleotide sequence ID" value="XM_036505902.1"/>
</dbReference>
<keyword evidence="2" id="KW-0472">Membrane</keyword>
<proteinExistence type="predicted"/>
<keyword evidence="2" id="KW-1133">Transmembrane helix</keyword>
<feature type="transmembrane region" description="Helical" evidence="2">
    <location>
        <begin position="200"/>
        <end position="221"/>
    </location>
</feature>
<name>A0A6P7SS80_9MOLL</name>
<evidence type="ECO:0000256" key="1">
    <source>
        <dbReference type="PROSITE-ProRule" id="PRU00076"/>
    </source>
</evidence>
<keyword evidence="3" id="KW-0732">Signal</keyword>
<dbReference type="Proteomes" id="UP000515154">
    <property type="component" value="Linkage group LG9"/>
</dbReference>
<gene>
    <name evidence="6 7 8 9 10" type="primary">LOC115215930</name>
</gene>
<dbReference type="RefSeq" id="XP_029641152.1">
    <property type="nucleotide sequence ID" value="XM_029785292.2"/>
</dbReference>
<sequence length="326" mass="37049">MNIYFDRLVLCLVMCLFDFQPRVFAENLTFYETALTDDPCENFHCENRGQCQTVLSEVNDQIIKHAECICHDRWIGPHCESLLVLTPRRITEYSVELRITLQNSNLSEWQYDPYLKYTLQYWTNESDTSCYKIPGITNLTYEISDLISGVYYNFCARTNIVDQCLTETVDPNSLTSNCIGIVTDMANGHKQDEVETGPPVLPIVICTILVALCIIAVLVVFKCNGNLPSYRCSRIKCCKKWSRQSAYDLFVLPDNTCTAVSNQTPLIVNQGQHQTQSLAILMDSSNSTQPATHSSFPLPPDFDITERNLEKTESLIPQQNEPHSSE</sequence>
<dbReference type="Gene3D" id="2.10.25.10">
    <property type="entry name" value="Laminin"/>
    <property type="match status" value="1"/>
</dbReference>
<evidence type="ECO:0000256" key="2">
    <source>
        <dbReference type="SAM" id="Phobius"/>
    </source>
</evidence>
<dbReference type="KEGG" id="osn:115215930"/>
<feature type="chain" id="PRO_5045019688" evidence="3">
    <location>
        <begin position="26"/>
        <end position="326"/>
    </location>
</feature>
<comment type="caution">
    <text evidence="1">Lacks conserved residue(s) required for the propagation of feature annotation.</text>
</comment>
<dbReference type="SUPFAM" id="SSF57196">
    <property type="entry name" value="EGF/Laminin"/>
    <property type="match status" value="1"/>
</dbReference>
<evidence type="ECO:0000256" key="3">
    <source>
        <dbReference type="SAM" id="SignalP"/>
    </source>
</evidence>
<feature type="signal peptide" evidence="3">
    <location>
        <begin position="1"/>
        <end position="25"/>
    </location>
</feature>
<evidence type="ECO:0000313" key="9">
    <source>
        <dbReference type="RefSeq" id="XP_036361797.1"/>
    </source>
</evidence>
<keyword evidence="1" id="KW-0245">EGF-like domain</keyword>
<evidence type="ECO:0000313" key="10">
    <source>
        <dbReference type="RefSeq" id="XP_036361798.1"/>
    </source>
</evidence>
<dbReference type="RefSeq" id="XP_036361797.1">
    <property type="nucleotide sequence ID" value="XM_036505904.1"/>
</dbReference>
<keyword evidence="2" id="KW-0812">Transmembrane</keyword>
<dbReference type="RefSeq" id="XP_036361796.1">
    <property type="nucleotide sequence ID" value="XM_036505903.1"/>
</dbReference>
<evidence type="ECO:0000259" key="4">
    <source>
        <dbReference type="PROSITE" id="PS50026"/>
    </source>
</evidence>
<dbReference type="PROSITE" id="PS50026">
    <property type="entry name" value="EGF_3"/>
    <property type="match status" value="1"/>
</dbReference>
<evidence type="ECO:0000313" key="7">
    <source>
        <dbReference type="RefSeq" id="XP_036361795.1"/>
    </source>
</evidence>
<keyword evidence="5" id="KW-1185">Reference proteome</keyword>
<protein>
    <submittedName>
        <fullName evidence="6 7">Uncharacterized protein LOC115215930</fullName>
    </submittedName>
</protein>